<organism evidence="1 2">
    <name type="scientific">Steinernema hermaphroditum</name>
    <dbReference type="NCBI Taxonomy" id="289476"/>
    <lineage>
        <taxon>Eukaryota</taxon>
        <taxon>Metazoa</taxon>
        <taxon>Ecdysozoa</taxon>
        <taxon>Nematoda</taxon>
        <taxon>Chromadorea</taxon>
        <taxon>Rhabditida</taxon>
        <taxon>Tylenchina</taxon>
        <taxon>Panagrolaimomorpha</taxon>
        <taxon>Strongyloidoidea</taxon>
        <taxon>Steinernematidae</taxon>
        <taxon>Steinernema</taxon>
    </lineage>
</organism>
<comment type="caution">
    <text evidence="1">The sequence shown here is derived from an EMBL/GenBank/DDBJ whole genome shotgun (WGS) entry which is preliminary data.</text>
</comment>
<evidence type="ECO:0000313" key="2">
    <source>
        <dbReference type="Proteomes" id="UP001175271"/>
    </source>
</evidence>
<keyword evidence="2" id="KW-1185">Reference proteome</keyword>
<dbReference type="EMBL" id="JAUCMV010000001">
    <property type="protein sequence ID" value="KAK0424241.1"/>
    <property type="molecule type" value="Genomic_DNA"/>
</dbReference>
<sequence length="71" mass="7880">MRGSSPPPSKNGYRAVALCHQGGRPSEPRPTPTFAAARITRMPLQLPNNFAKLLCHPESKVQSLSKAWKRR</sequence>
<accession>A0AA39IIK7</accession>
<name>A0AA39IIK7_9BILA</name>
<protein>
    <submittedName>
        <fullName evidence="1">Uncharacterized protein</fullName>
    </submittedName>
</protein>
<evidence type="ECO:0000313" key="1">
    <source>
        <dbReference type="EMBL" id="KAK0424241.1"/>
    </source>
</evidence>
<dbReference type="AlphaFoldDB" id="A0AA39IIK7"/>
<dbReference type="Proteomes" id="UP001175271">
    <property type="component" value="Unassembled WGS sequence"/>
</dbReference>
<gene>
    <name evidence="1" type="ORF">QR680_008568</name>
</gene>
<reference evidence="1" key="1">
    <citation type="submission" date="2023-06" db="EMBL/GenBank/DDBJ databases">
        <title>Genomic analysis of the entomopathogenic nematode Steinernema hermaphroditum.</title>
        <authorList>
            <person name="Schwarz E.M."/>
            <person name="Heppert J.K."/>
            <person name="Baniya A."/>
            <person name="Schwartz H.T."/>
            <person name="Tan C.-H."/>
            <person name="Antoshechkin I."/>
            <person name="Sternberg P.W."/>
            <person name="Goodrich-Blair H."/>
            <person name="Dillman A.R."/>
        </authorList>
    </citation>
    <scope>NUCLEOTIDE SEQUENCE</scope>
    <source>
        <strain evidence="1">PS9179</strain>
        <tissue evidence="1">Whole animal</tissue>
    </source>
</reference>
<proteinExistence type="predicted"/>